<evidence type="ECO:0000259" key="3">
    <source>
        <dbReference type="PROSITE" id="PS51186"/>
    </source>
</evidence>
<sequence>MEVRPKREQDDAQLRTFLEHNNAARVARRGELVDAAAQPAVLAWSGEELVGAATYVVRGPACELLTLHASQRFAGTGTALVAAVREIARQGGCSVLWVVTTNDNVDALRFYQRRGFRLARLSAGAVDESRRTVKPEIPASGEHGIPLRDEIELELDI</sequence>
<dbReference type="AlphaFoldDB" id="A0A930VDT0"/>
<name>A0A930VDT0_9ACTN</name>
<dbReference type="InterPro" id="IPR016181">
    <property type="entry name" value="Acyl_CoA_acyltransferase"/>
</dbReference>
<dbReference type="InterPro" id="IPR050832">
    <property type="entry name" value="Bact_Acetyltransf"/>
</dbReference>
<evidence type="ECO:0000313" key="5">
    <source>
        <dbReference type="Proteomes" id="UP000640489"/>
    </source>
</evidence>
<proteinExistence type="predicted"/>
<organism evidence="4 5">
    <name type="scientific">Nocardioides islandensis</name>
    <dbReference type="NCBI Taxonomy" id="433663"/>
    <lineage>
        <taxon>Bacteria</taxon>
        <taxon>Bacillati</taxon>
        <taxon>Actinomycetota</taxon>
        <taxon>Actinomycetes</taxon>
        <taxon>Propionibacteriales</taxon>
        <taxon>Nocardioidaceae</taxon>
        <taxon>Nocardioides</taxon>
    </lineage>
</organism>
<dbReference type="SUPFAM" id="SSF55729">
    <property type="entry name" value="Acyl-CoA N-acyltransferases (Nat)"/>
    <property type="match status" value="1"/>
</dbReference>
<evidence type="ECO:0000313" key="4">
    <source>
        <dbReference type="EMBL" id="MBF4764658.1"/>
    </source>
</evidence>
<dbReference type="CDD" id="cd04301">
    <property type="entry name" value="NAT_SF"/>
    <property type="match status" value="1"/>
</dbReference>
<dbReference type="GO" id="GO:0016747">
    <property type="term" value="F:acyltransferase activity, transferring groups other than amino-acyl groups"/>
    <property type="evidence" value="ECO:0007669"/>
    <property type="project" value="InterPro"/>
</dbReference>
<dbReference type="PANTHER" id="PTHR43877">
    <property type="entry name" value="AMINOALKYLPHOSPHONATE N-ACETYLTRANSFERASE-RELATED-RELATED"/>
    <property type="match status" value="1"/>
</dbReference>
<dbReference type="Gene3D" id="3.40.630.30">
    <property type="match status" value="1"/>
</dbReference>
<dbReference type="RefSeq" id="WP_194707842.1">
    <property type="nucleotide sequence ID" value="NZ_JADKPN010000010.1"/>
</dbReference>
<dbReference type="InterPro" id="IPR000182">
    <property type="entry name" value="GNAT_dom"/>
</dbReference>
<feature type="domain" description="N-acetyltransferase" evidence="3">
    <location>
        <begin position="1"/>
        <end position="152"/>
    </location>
</feature>
<dbReference type="Pfam" id="PF00583">
    <property type="entry name" value="Acetyltransf_1"/>
    <property type="match status" value="1"/>
</dbReference>
<keyword evidence="2" id="KW-0012">Acyltransferase</keyword>
<gene>
    <name evidence="4" type="ORF">ISU07_16120</name>
</gene>
<protein>
    <submittedName>
        <fullName evidence="4">GNAT family N-acetyltransferase</fullName>
    </submittedName>
</protein>
<keyword evidence="5" id="KW-1185">Reference proteome</keyword>
<keyword evidence="1" id="KW-0808">Transferase</keyword>
<evidence type="ECO:0000256" key="1">
    <source>
        <dbReference type="ARBA" id="ARBA00022679"/>
    </source>
</evidence>
<accession>A0A930VDT0</accession>
<dbReference type="PROSITE" id="PS51186">
    <property type="entry name" value="GNAT"/>
    <property type="match status" value="1"/>
</dbReference>
<dbReference type="EMBL" id="JADKPN010000010">
    <property type="protein sequence ID" value="MBF4764658.1"/>
    <property type="molecule type" value="Genomic_DNA"/>
</dbReference>
<comment type="caution">
    <text evidence="4">The sequence shown here is derived from an EMBL/GenBank/DDBJ whole genome shotgun (WGS) entry which is preliminary data.</text>
</comment>
<reference evidence="4" key="1">
    <citation type="submission" date="2020-11" db="EMBL/GenBank/DDBJ databases">
        <title>Nocardioides sp. nov., isolated from Soil of Cynanchum wilfordii Hemsley rhizosphere.</title>
        <authorList>
            <person name="Lee J.-S."/>
            <person name="Suh M.K."/>
            <person name="Kim J.-S."/>
        </authorList>
    </citation>
    <scope>NUCLEOTIDE SEQUENCE</scope>
    <source>
        <strain evidence="4">KCTC 19275</strain>
    </source>
</reference>
<evidence type="ECO:0000256" key="2">
    <source>
        <dbReference type="ARBA" id="ARBA00023315"/>
    </source>
</evidence>
<dbReference type="Proteomes" id="UP000640489">
    <property type="component" value="Unassembled WGS sequence"/>
</dbReference>